<dbReference type="AlphaFoldDB" id="A0A5M7B797"/>
<dbReference type="RefSeq" id="WP_150070752.1">
    <property type="nucleotide sequence ID" value="NZ_VWPH01000021.1"/>
</dbReference>
<proteinExistence type="predicted"/>
<organism evidence="2 3">
    <name type="scientific">Saccharopolyspora hirsuta</name>
    <dbReference type="NCBI Taxonomy" id="1837"/>
    <lineage>
        <taxon>Bacteria</taxon>
        <taxon>Bacillati</taxon>
        <taxon>Actinomycetota</taxon>
        <taxon>Actinomycetes</taxon>
        <taxon>Pseudonocardiales</taxon>
        <taxon>Pseudonocardiaceae</taxon>
        <taxon>Saccharopolyspora</taxon>
    </lineage>
</organism>
<dbReference type="Proteomes" id="UP000323946">
    <property type="component" value="Unassembled WGS sequence"/>
</dbReference>
<dbReference type="SUPFAM" id="SSF53300">
    <property type="entry name" value="vWA-like"/>
    <property type="match status" value="1"/>
</dbReference>
<dbReference type="EMBL" id="VWPH01000021">
    <property type="protein sequence ID" value="KAA5825436.1"/>
    <property type="molecule type" value="Genomic_DNA"/>
</dbReference>
<dbReference type="Pfam" id="PF05762">
    <property type="entry name" value="VWA_CoxE"/>
    <property type="match status" value="1"/>
</dbReference>
<protein>
    <submittedName>
        <fullName evidence="2">VWA domain-containing protein</fullName>
    </submittedName>
</protein>
<feature type="compositionally biased region" description="Low complexity" evidence="1">
    <location>
        <begin position="284"/>
        <end position="308"/>
    </location>
</feature>
<feature type="compositionally biased region" description="Basic and acidic residues" evidence="1">
    <location>
        <begin position="309"/>
        <end position="318"/>
    </location>
</feature>
<feature type="region of interest" description="Disordered" evidence="1">
    <location>
        <begin position="284"/>
        <end position="378"/>
    </location>
</feature>
<gene>
    <name evidence="2" type="ORF">F1721_32890</name>
</gene>
<feature type="compositionally biased region" description="Low complexity" evidence="1">
    <location>
        <begin position="343"/>
        <end position="359"/>
    </location>
</feature>
<evidence type="ECO:0000256" key="1">
    <source>
        <dbReference type="SAM" id="MobiDB-lite"/>
    </source>
</evidence>
<name>A0A5M7B797_SACHI</name>
<feature type="region of interest" description="Disordered" evidence="1">
    <location>
        <begin position="246"/>
        <end position="271"/>
    </location>
</feature>
<dbReference type="OrthoDB" id="4025922at2"/>
<accession>A0A5M7B797</accession>
<dbReference type="InterPro" id="IPR036465">
    <property type="entry name" value="vWFA_dom_sf"/>
</dbReference>
<evidence type="ECO:0000313" key="2">
    <source>
        <dbReference type="EMBL" id="KAA5825436.1"/>
    </source>
</evidence>
<dbReference type="InterPro" id="IPR008912">
    <property type="entry name" value="Uncharacterised_CoxE"/>
</dbReference>
<sequence>MATHIIADPTTAATTIDGTGTTGWISLSAAITDEAPTIADREDLLVTIAPGAGHGAPACFLPNHATIEIDGTHLGTVDPASAAPHRISDRARYATAWGLLTHECAHARHSQWDPPEGAPPGAVDAAMMLEESRIEAAQIRRRPDDRHWLRASATNLILADTLAHDPTTAPALTPYNAARAAGLLMGRADAGILLPFETEAVERAAETALGAHTLAELRKLWQAAQRVADDEADTMLELGRAWCELVGTDPTAPPPDATSGGTPAPSGAPSSLAEAINAATAAVAANTATEPAPTDPATTAAEAHTAETTARKSAEKTAARVFASSGPETGHTEIRATRAPSSTERAAARQLARALSTAALRDRTTTKTTSPTPPGRLRMRGALATDAQRAAGALPTAEPFTRTHRRIAPAPPLRLGIACDVSGSMSSFAGPVASAAWILAHAAHHTPIPATTATVIFGRRVRPITYPGTTPAAVTEFDARDNYEDIPRAIDALDGALSLHLPGAARLLVIVSDGNFRDDPRAQAQRRLDRLRATGCAILWLTPDHPCTRPMSGATIHPLTDPTTTAQAIGRAATTALRTTR</sequence>
<reference evidence="2 3" key="1">
    <citation type="submission" date="2019-09" db="EMBL/GenBank/DDBJ databases">
        <title>Draft genome sequence of the thermophilic Saccharopolyspora hirsuta VKM Ac-666T.</title>
        <authorList>
            <person name="Lobastova T.G."/>
            <person name="Fokina V."/>
            <person name="Bragin E.Y."/>
            <person name="Shtratnikova V.Y."/>
            <person name="Starodumova I.P."/>
            <person name="Tarlachkov S.V."/>
            <person name="Donova M.V."/>
        </authorList>
    </citation>
    <scope>NUCLEOTIDE SEQUENCE [LARGE SCALE GENOMIC DNA]</scope>
    <source>
        <strain evidence="2 3">VKM Ac-666</strain>
    </source>
</reference>
<comment type="caution">
    <text evidence="2">The sequence shown here is derived from an EMBL/GenBank/DDBJ whole genome shotgun (WGS) entry which is preliminary data.</text>
</comment>
<evidence type="ECO:0000313" key="3">
    <source>
        <dbReference type="Proteomes" id="UP000323946"/>
    </source>
</evidence>
<keyword evidence="3" id="KW-1185">Reference proteome</keyword>